<gene>
    <name evidence="3" type="ORF">HPP92_018909</name>
</gene>
<dbReference type="GO" id="GO:0009506">
    <property type="term" value="C:plasmodesma"/>
    <property type="evidence" value="ECO:0007669"/>
    <property type="project" value="TreeGrafter"/>
</dbReference>
<accession>A0A835Q5T5</accession>
<sequence>MPPNHYHHHHGNYEGFCSPPCCSSCCRCSPSASPLPIPSISADQLLQSMATQLLYGNPTHGHLPQTQTFLHSHQLQTHKDQQQTQALLHSLVRRVAALESSLSRLSLSQSCPSAKTCRASTPSSPPRRRRSSSPPPAPHIHSVPPLSLRELAARMIQARFRQYLVRRSQTLRDLKRLASFRAEAATLRSVISGKAVIEPEVLSQRITELILQLRSIQISDSMIREGKRSVEKELVRMLEFTKKVLARERLSLHEAIDISGNGQNGRDTMVNVAVNSPFNARAVKRVSFEEKTGIKDEKPKLGFSSSSGLEDEGEGFSYENGEHFHDQGDSFGLSPPLPLQMEPRRAFDSLGEPKSFVN</sequence>
<dbReference type="InterPro" id="IPR040400">
    <property type="entry name" value="BAG5/6/7/8"/>
</dbReference>
<dbReference type="EMBL" id="JADCNM010000010">
    <property type="protein sequence ID" value="KAG0464745.1"/>
    <property type="molecule type" value="Genomic_DNA"/>
</dbReference>
<dbReference type="Proteomes" id="UP000639772">
    <property type="component" value="Chromosome 10"/>
</dbReference>
<dbReference type="OrthoDB" id="1100735at2759"/>
<dbReference type="PROSITE" id="PS50096">
    <property type="entry name" value="IQ"/>
    <property type="match status" value="1"/>
</dbReference>
<evidence type="ECO:0000313" key="4">
    <source>
        <dbReference type="Proteomes" id="UP000639772"/>
    </source>
</evidence>
<evidence type="ECO:0000256" key="2">
    <source>
        <dbReference type="SAM" id="MobiDB-lite"/>
    </source>
</evidence>
<reference evidence="3 4" key="1">
    <citation type="journal article" date="2020" name="Nat. Food">
        <title>A phased Vanilla planifolia genome enables genetic improvement of flavour and production.</title>
        <authorList>
            <person name="Hasing T."/>
            <person name="Tang H."/>
            <person name="Brym M."/>
            <person name="Khazi F."/>
            <person name="Huang T."/>
            <person name="Chambers A.H."/>
        </authorList>
    </citation>
    <scope>NUCLEOTIDE SEQUENCE [LARGE SCALE GENOMIC DNA]</scope>
    <source>
        <tissue evidence="3">Leaf</tissue>
    </source>
</reference>
<feature type="region of interest" description="Disordered" evidence="2">
    <location>
        <begin position="297"/>
        <end position="358"/>
    </location>
</feature>
<dbReference type="PANTHER" id="PTHR33322">
    <property type="entry name" value="BAG DOMAIN CONTAINING PROTEIN, EXPRESSED"/>
    <property type="match status" value="1"/>
</dbReference>
<evidence type="ECO:0000256" key="1">
    <source>
        <dbReference type="ARBA" id="ARBA00023186"/>
    </source>
</evidence>
<evidence type="ECO:0008006" key="5">
    <source>
        <dbReference type="Google" id="ProtNLM"/>
    </source>
</evidence>
<dbReference type="GO" id="GO:0006457">
    <property type="term" value="P:protein folding"/>
    <property type="evidence" value="ECO:0007669"/>
    <property type="project" value="TreeGrafter"/>
</dbReference>
<protein>
    <recommendedName>
        <fullName evidence="5">BAG family molecular chaperone regulator 8, chloroplastic</fullName>
    </recommendedName>
</protein>
<feature type="compositionally biased region" description="Low complexity" evidence="2">
    <location>
        <begin position="113"/>
        <end position="122"/>
    </location>
</feature>
<comment type="caution">
    <text evidence="3">The sequence shown here is derived from an EMBL/GenBank/DDBJ whole genome shotgun (WGS) entry which is preliminary data.</text>
</comment>
<keyword evidence="1" id="KW-0143">Chaperone</keyword>
<evidence type="ECO:0000313" key="3">
    <source>
        <dbReference type="EMBL" id="KAG0464745.1"/>
    </source>
</evidence>
<dbReference type="AlphaFoldDB" id="A0A835Q5T5"/>
<dbReference type="PANTHER" id="PTHR33322:SF18">
    <property type="entry name" value="BAG FAMILY MOLECULAR CHAPERONE REGULATOR 8, CHLOROPLASTIC"/>
    <property type="match status" value="1"/>
</dbReference>
<organism evidence="3 4">
    <name type="scientific">Vanilla planifolia</name>
    <name type="common">Vanilla</name>
    <dbReference type="NCBI Taxonomy" id="51239"/>
    <lineage>
        <taxon>Eukaryota</taxon>
        <taxon>Viridiplantae</taxon>
        <taxon>Streptophyta</taxon>
        <taxon>Embryophyta</taxon>
        <taxon>Tracheophyta</taxon>
        <taxon>Spermatophyta</taxon>
        <taxon>Magnoliopsida</taxon>
        <taxon>Liliopsida</taxon>
        <taxon>Asparagales</taxon>
        <taxon>Orchidaceae</taxon>
        <taxon>Vanilloideae</taxon>
        <taxon>Vanilleae</taxon>
        <taxon>Vanilla</taxon>
    </lineage>
</organism>
<proteinExistence type="predicted"/>
<dbReference type="CDD" id="cd23767">
    <property type="entry name" value="IQCD"/>
    <property type="match status" value="1"/>
</dbReference>
<feature type="region of interest" description="Disordered" evidence="2">
    <location>
        <begin position="113"/>
        <end position="143"/>
    </location>
</feature>
<name>A0A835Q5T5_VANPL</name>